<accession>A0ABN6PDP8</accession>
<evidence type="ECO:0000313" key="2">
    <source>
        <dbReference type="Proteomes" id="UP000831817"/>
    </source>
</evidence>
<reference evidence="1 2" key="1">
    <citation type="submission" date="2022-04" db="EMBL/GenBank/DDBJ databases">
        <title>Complete genome of Methanothermobacter tenebrarum strain RMAS.</title>
        <authorList>
            <person name="Nakamura K."/>
            <person name="Oshima K."/>
            <person name="Hattori M."/>
            <person name="Kamagata Y."/>
            <person name="Takamizawa K."/>
        </authorList>
    </citation>
    <scope>NUCLEOTIDE SEQUENCE [LARGE SCALE GENOMIC DNA]</scope>
    <source>
        <strain evidence="1 2">RMAS</strain>
    </source>
</reference>
<sequence>MIQMSNESTLRIKASKGALTFAAKNGGKVSIKDLQLKVLWGYCWLHGLPYIETFLAVMELILKKIISDVIEHEDLNLEYRIIANDTPEEANQIEIIFNNIKADDIEFHVLGDIIFQGEDTRGFIRKITSFRRNVDENIQTVL</sequence>
<name>A0ABN6PDP8_9EURY</name>
<dbReference type="EMBL" id="AP025698">
    <property type="protein sequence ID" value="BDH79052.1"/>
    <property type="molecule type" value="Genomic_DNA"/>
</dbReference>
<evidence type="ECO:0000313" key="1">
    <source>
        <dbReference type="EMBL" id="BDH79052.1"/>
    </source>
</evidence>
<proteinExistence type="predicted"/>
<protein>
    <submittedName>
        <fullName evidence="1">Uncharacterized protein</fullName>
    </submittedName>
</protein>
<organism evidence="1 2">
    <name type="scientific">Methanothermobacter tenebrarum</name>
    <dbReference type="NCBI Taxonomy" id="680118"/>
    <lineage>
        <taxon>Archaea</taxon>
        <taxon>Methanobacteriati</taxon>
        <taxon>Methanobacteriota</taxon>
        <taxon>Methanomada group</taxon>
        <taxon>Methanobacteria</taxon>
        <taxon>Methanobacteriales</taxon>
        <taxon>Methanobacteriaceae</taxon>
        <taxon>Methanothermobacter</taxon>
    </lineage>
</organism>
<dbReference type="Proteomes" id="UP000831817">
    <property type="component" value="Chromosome"/>
</dbReference>
<gene>
    <name evidence="1" type="ORF">MTTB_04310</name>
</gene>
<keyword evidence="2" id="KW-1185">Reference proteome</keyword>